<dbReference type="AlphaFoldDB" id="A0A0A9HE72"/>
<proteinExistence type="predicted"/>
<evidence type="ECO:0000313" key="1">
    <source>
        <dbReference type="EMBL" id="JAE34089.1"/>
    </source>
</evidence>
<accession>A0A0A9HE72</accession>
<reference evidence="1" key="1">
    <citation type="submission" date="2014-09" db="EMBL/GenBank/DDBJ databases">
        <authorList>
            <person name="Magalhaes I.L.F."/>
            <person name="Oliveira U."/>
            <person name="Santos F.R."/>
            <person name="Vidigal T.H.D.A."/>
            <person name="Brescovit A.D."/>
            <person name="Santos A.J."/>
        </authorList>
    </citation>
    <scope>NUCLEOTIDE SEQUENCE</scope>
    <source>
        <tissue evidence="1">Shoot tissue taken approximately 20 cm above the soil surface</tissue>
    </source>
</reference>
<name>A0A0A9HE72_ARUDO</name>
<dbReference type="EMBL" id="GBRH01163807">
    <property type="protein sequence ID" value="JAE34089.1"/>
    <property type="molecule type" value="Transcribed_RNA"/>
</dbReference>
<protein>
    <submittedName>
        <fullName evidence="1">Uncharacterized protein</fullName>
    </submittedName>
</protein>
<sequence>MTSTRGFAACTASAPRCMYLHPWLSAKSTTPLKARLPSAEPMKCWWYNRANE</sequence>
<reference evidence="1" key="2">
    <citation type="journal article" date="2015" name="Data Brief">
        <title>Shoot transcriptome of the giant reed, Arundo donax.</title>
        <authorList>
            <person name="Barrero R.A."/>
            <person name="Guerrero F.D."/>
            <person name="Moolhuijzen P."/>
            <person name="Goolsby J.A."/>
            <person name="Tidwell J."/>
            <person name="Bellgard S.E."/>
            <person name="Bellgard M.I."/>
        </authorList>
    </citation>
    <scope>NUCLEOTIDE SEQUENCE</scope>
    <source>
        <tissue evidence="1">Shoot tissue taken approximately 20 cm above the soil surface</tissue>
    </source>
</reference>
<organism evidence="1">
    <name type="scientific">Arundo donax</name>
    <name type="common">Giant reed</name>
    <name type="synonym">Donax arundinaceus</name>
    <dbReference type="NCBI Taxonomy" id="35708"/>
    <lineage>
        <taxon>Eukaryota</taxon>
        <taxon>Viridiplantae</taxon>
        <taxon>Streptophyta</taxon>
        <taxon>Embryophyta</taxon>
        <taxon>Tracheophyta</taxon>
        <taxon>Spermatophyta</taxon>
        <taxon>Magnoliopsida</taxon>
        <taxon>Liliopsida</taxon>
        <taxon>Poales</taxon>
        <taxon>Poaceae</taxon>
        <taxon>PACMAD clade</taxon>
        <taxon>Arundinoideae</taxon>
        <taxon>Arundineae</taxon>
        <taxon>Arundo</taxon>
    </lineage>
</organism>